<accession>A0A2T3KLX4</accession>
<name>A0A2T3KLX4_9GAMM</name>
<dbReference type="RefSeq" id="WP_107289324.1">
    <property type="nucleotide sequence ID" value="NZ_PYNF01000003.1"/>
</dbReference>
<evidence type="ECO:0000313" key="2">
    <source>
        <dbReference type="Proteomes" id="UP000241426"/>
    </source>
</evidence>
<dbReference type="InterPro" id="IPR049889">
    <property type="entry name" value="Cas7fv-like"/>
</dbReference>
<gene>
    <name evidence="1" type="ORF">C9J27_06015</name>
</gene>
<proteinExistence type="predicted"/>
<dbReference type="Proteomes" id="UP000241426">
    <property type="component" value="Unassembled WGS sequence"/>
</dbReference>
<dbReference type="NCBIfam" id="NF040577">
    <property type="entry name" value="cas_Cas7fv"/>
    <property type="match status" value="1"/>
</dbReference>
<evidence type="ECO:0000313" key="1">
    <source>
        <dbReference type="EMBL" id="PSV00694.1"/>
    </source>
</evidence>
<sequence length="332" mass="37642">MNENKITGISSVDMFFIAKGHGAVNWNGPVSLRGDGGNTYDNHSMPKLRGFSPLSGKTKTNDDNSVYHYRKSAEEINFKETPLYISRNCLRHWLFKDHAFDPHFAKKDNLVDMLCSMTGLMRGYAVPASMQMRDSALIVEDFVDQLGNGNFEQMGRCGSKEKETNKQGVEKSNSLFSKTTFGDTLYHGYASICIEQVQFISLDKKYEKQAVEAKNTEGAIAIAQKLQAYIQSLDNTRNPTVTFHDNYVRKGTIYEQGQSGLLLNDDAIAIVVNETIRMFKDLVIRQAQSYMYVDEVTVDYNSSNKMMRIKRSPDEITEVKQGDFASYYYAKD</sequence>
<dbReference type="CDD" id="cd21142">
    <property type="entry name" value="Cas7fv"/>
    <property type="match status" value="1"/>
</dbReference>
<protein>
    <submittedName>
        <fullName evidence="1">Uncharacterized protein</fullName>
    </submittedName>
</protein>
<reference evidence="1 2" key="1">
    <citation type="submission" date="2018-01" db="EMBL/GenBank/DDBJ databases">
        <title>Whole genome sequencing of Histamine producing bacteria.</title>
        <authorList>
            <person name="Butler K."/>
        </authorList>
    </citation>
    <scope>NUCLEOTIDE SEQUENCE [LARGE SCALE GENOMIC DNA]</scope>
    <source>
        <strain evidence="1 2">FS-7.2</strain>
    </source>
</reference>
<organism evidence="1 2">
    <name type="scientific">Photobacterium kishitanii</name>
    <dbReference type="NCBI Taxonomy" id="318456"/>
    <lineage>
        <taxon>Bacteria</taxon>
        <taxon>Pseudomonadati</taxon>
        <taxon>Pseudomonadota</taxon>
        <taxon>Gammaproteobacteria</taxon>
        <taxon>Vibrionales</taxon>
        <taxon>Vibrionaceae</taxon>
        <taxon>Photobacterium</taxon>
    </lineage>
</organism>
<dbReference type="AlphaFoldDB" id="A0A2T3KLX4"/>
<dbReference type="EMBL" id="PYNF01000003">
    <property type="protein sequence ID" value="PSV00694.1"/>
    <property type="molecule type" value="Genomic_DNA"/>
</dbReference>
<comment type="caution">
    <text evidence="1">The sequence shown here is derived from an EMBL/GenBank/DDBJ whole genome shotgun (WGS) entry which is preliminary data.</text>
</comment>